<organism evidence="2 3">
    <name type="scientific">Trematosphaeria pertusa</name>
    <dbReference type="NCBI Taxonomy" id="390896"/>
    <lineage>
        <taxon>Eukaryota</taxon>
        <taxon>Fungi</taxon>
        <taxon>Dikarya</taxon>
        <taxon>Ascomycota</taxon>
        <taxon>Pezizomycotina</taxon>
        <taxon>Dothideomycetes</taxon>
        <taxon>Pleosporomycetidae</taxon>
        <taxon>Pleosporales</taxon>
        <taxon>Massarineae</taxon>
        <taxon>Trematosphaeriaceae</taxon>
        <taxon>Trematosphaeria</taxon>
    </lineage>
</organism>
<sequence>MQQCRRHHALTHARLMLCASCTSHRAAPSTVSKQRATVRRIPRRQCHRLPESAPTWKVSRLAPSSHERPKRATTTAWHATAPSRGALTDWPSKPEKQKQARTRQTSEMITKATFMHRTPPRVN</sequence>
<reference evidence="2" key="1">
    <citation type="journal article" date="2020" name="Stud. Mycol.">
        <title>101 Dothideomycetes genomes: a test case for predicting lifestyles and emergence of pathogens.</title>
        <authorList>
            <person name="Haridas S."/>
            <person name="Albert R."/>
            <person name="Binder M."/>
            <person name="Bloem J."/>
            <person name="Labutti K."/>
            <person name="Salamov A."/>
            <person name="Andreopoulos B."/>
            <person name="Baker S."/>
            <person name="Barry K."/>
            <person name="Bills G."/>
            <person name="Bluhm B."/>
            <person name="Cannon C."/>
            <person name="Castanera R."/>
            <person name="Culley D."/>
            <person name="Daum C."/>
            <person name="Ezra D."/>
            <person name="Gonzalez J."/>
            <person name="Henrissat B."/>
            <person name="Kuo A."/>
            <person name="Liang C."/>
            <person name="Lipzen A."/>
            <person name="Lutzoni F."/>
            <person name="Magnuson J."/>
            <person name="Mondo S."/>
            <person name="Nolan M."/>
            <person name="Ohm R."/>
            <person name="Pangilinan J."/>
            <person name="Park H.-J."/>
            <person name="Ramirez L."/>
            <person name="Alfaro M."/>
            <person name="Sun H."/>
            <person name="Tritt A."/>
            <person name="Yoshinaga Y."/>
            <person name="Zwiers L.-H."/>
            <person name="Turgeon B."/>
            <person name="Goodwin S."/>
            <person name="Spatafora J."/>
            <person name="Crous P."/>
            <person name="Grigoriev I."/>
        </authorList>
    </citation>
    <scope>NUCLEOTIDE SEQUENCE</scope>
    <source>
        <strain evidence="2">CBS 122368</strain>
    </source>
</reference>
<gene>
    <name evidence="2" type="ORF">BU26DRAFT_189495</name>
</gene>
<dbReference type="EMBL" id="ML987215">
    <property type="protein sequence ID" value="KAF2240773.1"/>
    <property type="molecule type" value="Genomic_DNA"/>
</dbReference>
<dbReference type="Proteomes" id="UP000800094">
    <property type="component" value="Unassembled WGS sequence"/>
</dbReference>
<keyword evidence="3" id="KW-1185">Reference proteome</keyword>
<evidence type="ECO:0000313" key="3">
    <source>
        <dbReference type="Proteomes" id="UP000800094"/>
    </source>
</evidence>
<feature type="region of interest" description="Disordered" evidence="1">
    <location>
        <begin position="49"/>
        <end position="123"/>
    </location>
</feature>
<evidence type="ECO:0000313" key="2">
    <source>
        <dbReference type="EMBL" id="KAF2240773.1"/>
    </source>
</evidence>
<proteinExistence type="predicted"/>
<name>A0A6A6HTC1_9PLEO</name>
<accession>A0A6A6HTC1</accession>
<evidence type="ECO:0000256" key="1">
    <source>
        <dbReference type="SAM" id="MobiDB-lite"/>
    </source>
</evidence>
<protein>
    <submittedName>
        <fullName evidence="2">Uncharacterized protein</fullName>
    </submittedName>
</protein>
<dbReference type="AlphaFoldDB" id="A0A6A6HTC1"/>
<dbReference type="GeneID" id="54573823"/>
<dbReference type="RefSeq" id="XP_033675777.1">
    <property type="nucleotide sequence ID" value="XM_033820493.1"/>
</dbReference>